<feature type="binding site" evidence="11">
    <location>
        <position position="228"/>
    </location>
    <ligand>
        <name>NAD(+)</name>
        <dbReference type="ChEBI" id="CHEBI:57540"/>
    </ligand>
</feature>
<evidence type="ECO:0000256" key="5">
    <source>
        <dbReference type="ARBA" id="ARBA00023002"/>
    </source>
</evidence>
<dbReference type="AlphaFoldDB" id="C0EYK4"/>
<evidence type="ECO:0000256" key="2">
    <source>
        <dbReference type="ARBA" id="ARBA00006601"/>
    </source>
</evidence>
<evidence type="ECO:0000256" key="11">
    <source>
        <dbReference type="PIRSR" id="PIRSR500134-3"/>
    </source>
</evidence>
<dbReference type="InterPro" id="IPR008927">
    <property type="entry name" value="6-PGluconate_DH-like_C_sf"/>
</dbReference>
<dbReference type="Pfam" id="PF00984">
    <property type="entry name" value="UDPG_MGDP_dh"/>
    <property type="match status" value="1"/>
</dbReference>
<dbReference type="InterPro" id="IPR001732">
    <property type="entry name" value="UDP-Glc/GDP-Man_DH_N"/>
</dbReference>
<dbReference type="InterPro" id="IPR014027">
    <property type="entry name" value="UDP-Glc/GDP-Man_DH_C"/>
</dbReference>
<dbReference type="InterPro" id="IPR028357">
    <property type="entry name" value="UDPglc_DH_bac"/>
</dbReference>
<dbReference type="GeneID" id="75047169"/>
<dbReference type="Pfam" id="PF03720">
    <property type="entry name" value="UDPG_MGDP_dh_C"/>
    <property type="match status" value="1"/>
</dbReference>
<dbReference type="GO" id="GO:0003979">
    <property type="term" value="F:UDP-glucose 6-dehydrogenase activity"/>
    <property type="evidence" value="ECO:0007669"/>
    <property type="project" value="UniProtKB-EC"/>
</dbReference>
<dbReference type="GO" id="GO:0051287">
    <property type="term" value="F:NAD binding"/>
    <property type="evidence" value="ECO:0007669"/>
    <property type="project" value="InterPro"/>
</dbReference>
<evidence type="ECO:0000256" key="1">
    <source>
        <dbReference type="ARBA" id="ARBA00004701"/>
    </source>
</evidence>
<name>C0EYK4_9FIRM</name>
<dbReference type="InterPro" id="IPR036291">
    <property type="entry name" value="NAD(P)-bd_dom_sf"/>
</dbReference>
<dbReference type="SMART" id="SM00984">
    <property type="entry name" value="UDPG_MGDP_dh_C"/>
    <property type="match status" value="1"/>
</dbReference>
<dbReference type="InterPro" id="IPR001387">
    <property type="entry name" value="Cro/C1-type_HTH"/>
</dbReference>
<evidence type="ECO:0000256" key="9">
    <source>
        <dbReference type="PIRSR" id="PIRSR500134-1"/>
    </source>
</evidence>
<dbReference type="CDD" id="cd00093">
    <property type="entry name" value="HTH_XRE"/>
    <property type="match status" value="1"/>
</dbReference>
<evidence type="ECO:0000313" key="13">
    <source>
        <dbReference type="EMBL" id="EEG35624.1"/>
    </source>
</evidence>
<feature type="binding site" evidence="11">
    <location>
        <position position="415"/>
    </location>
    <ligand>
        <name>NAD(+)</name>
        <dbReference type="ChEBI" id="CHEBI:57540"/>
    </ligand>
</feature>
<feature type="binding site" evidence="10">
    <location>
        <position position="283"/>
    </location>
    <ligand>
        <name>substrate</name>
    </ligand>
</feature>
<comment type="similarity">
    <text evidence="2 8">Belongs to the UDP-glucose/GDP-mannose dehydrogenase family.</text>
</comment>
<feature type="domain" description="HTH cro/C1-type" evidence="12">
    <location>
        <begin position="13"/>
        <end position="67"/>
    </location>
</feature>
<evidence type="ECO:0000256" key="8">
    <source>
        <dbReference type="PIRNR" id="PIRNR000124"/>
    </source>
</evidence>
<dbReference type="SMART" id="SM00530">
    <property type="entry name" value="HTH_XRE"/>
    <property type="match status" value="1"/>
</dbReference>
<reference evidence="13 14" key="1">
    <citation type="submission" date="2009-01" db="EMBL/GenBank/DDBJ databases">
        <authorList>
            <person name="Fulton L."/>
            <person name="Clifton S."/>
            <person name="Fulton B."/>
            <person name="Xu J."/>
            <person name="Minx P."/>
            <person name="Pepin K.H."/>
            <person name="Johnson M."/>
            <person name="Bhonagiri V."/>
            <person name="Nash W.E."/>
            <person name="Mardis E.R."/>
            <person name="Wilson R.K."/>
        </authorList>
    </citation>
    <scope>NUCLEOTIDE SEQUENCE [LARGE SCALE GENOMIC DNA]</scope>
    <source>
        <strain evidence="13 14">DSM 3353</strain>
    </source>
</reference>
<feature type="active site" description="Nucleophile" evidence="9">
    <location>
        <position position="339"/>
    </location>
</feature>
<dbReference type="UniPathway" id="UPA00038">
    <property type="reaction ID" value="UER00491"/>
</dbReference>
<evidence type="ECO:0000256" key="6">
    <source>
        <dbReference type="ARBA" id="ARBA00023027"/>
    </source>
</evidence>
<dbReference type="PIRSF" id="PIRSF000124">
    <property type="entry name" value="UDPglc_GDPman_dh"/>
    <property type="match status" value="1"/>
</dbReference>
<keyword evidence="5 8" id="KW-0560">Oxidoreductase</keyword>
<feature type="binding site" evidence="10">
    <location>
        <begin position="328"/>
        <end position="332"/>
    </location>
    <ligand>
        <name>substrate</name>
    </ligand>
</feature>
<dbReference type="Gene3D" id="1.10.1040.10">
    <property type="entry name" value="N-(1-d-carboxylethyl)-l-norvaline Dehydrogenase, domain 2"/>
    <property type="match status" value="1"/>
</dbReference>
<dbReference type="PANTHER" id="PTHR43750">
    <property type="entry name" value="UDP-GLUCOSE 6-DEHYDROGENASE TUAD"/>
    <property type="match status" value="1"/>
</dbReference>
<feature type="binding site" evidence="10">
    <location>
        <position position="336"/>
    </location>
    <ligand>
        <name>substrate</name>
    </ligand>
</feature>
<comment type="caution">
    <text evidence="13">The sequence shown here is derived from an EMBL/GenBank/DDBJ whole genome shotgun (WGS) entry which is preliminary data.</text>
</comment>
<dbReference type="PROSITE" id="PS50943">
    <property type="entry name" value="HTH_CROC1"/>
    <property type="match status" value="1"/>
</dbReference>
<feature type="binding site" evidence="10">
    <location>
        <position position="408"/>
    </location>
    <ligand>
        <name>substrate</name>
    </ligand>
</feature>
<dbReference type="EMBL" id="ACEP01000109">
    <property type="protein sequence ID" value="EEG35624.1"/>
    <property type="molecule type" value="Genomic_DNA"/>
</dbReference>
<dbReference type="Proteomes" id="UP000003174">
    <property type="component" value="Unassembled WGS sequence"/>
</dbReference>
<dbReference type="SUPFAM" id="SSF51735">
    <property type="entry name" value="NAD(P)-binding Rossmann-fold domains"/>
    <property type="match status" value="1"/>
</dbReference>
<sequence>MKKLSITKMADTIIAKRKEQKLTQAQLAEMTGINRGMISRLESCDYTPSIDQLQSIAEVLNFEVVDLFEDDKVTSSKPVLDKKYNIAVAGTGYVGLSIATLLSQHNHVTAVDIIPEKVDLINNRKSPIQDDYIEMYLAEKELDLTATLDGEEAYKNADFVVIAAPTNYDSKKNFFDCSAVEAVIELVLKVNPNATMIIKSTIPVGYTASVREKYNTKNIIFSPEFLRESKALYDNLYPSRIIVSCDEESREKAETFAKLLQQGAIKENIDTLFMGFTEAEAVKLFANTYLALRVSYFNELDTYAESKGLNTQEIINGVCLDPRIGTHYNNPSFGYGGYCLPKDTKQLLANFNDVPQNMISAIVESNRTRKDFIADQVLNMAGAYEANSSWDPSKEGEKIIGVFRLTMKSNSDNFRQSSIQGVMKRIKAKGAKVIIYEPTLKNGETFYGSEVVNDLKKFKKNSQAIIANRYDSCLDDVKDKVYTRDIFKRD</sequence>
<dbReference type="RefSeq" id="WP_005349530.1">
    <property type="nucleotide sequence ID" value="NZ_ACEP01000109.1"/>
</dbReference>
<comment type="pathway">
    <text evidence="1">Nucleotide-sugar biosynthesis; UDP-alpha-D-glucuronate biosynthesis; UDP-alpha-D-glucuronate from UDP-alpha-D-glucose: step 1/1.</text>
</comment>
<comment type="catalytic activity">
    <reaction evidence="7 8">
        <text>UDP-alpha-D-glucose + 2 NAD(+) + H2O = UDP-alpha-D-glucuronate + 2 NADH + 3 H(+)</text>
        <dbReference type="Rhea" id="RHEA:23596"/>
        <dbReference type="ChEBI" id="CHEBI:15377"/>
        <dbReference type="ChEBI" id="CHEBI:15378"/>
        <dbReference type="ChEBI" id="CHEBI:57540"/>
        <dbReference type="ChEBI" id="CHEBI:57945"/>
        <dbReference type="ChEBI" id="CHEBI:58052"/>
        <dbReference type="ChEBI" id="CHEBI:58885"/>
        <dbReference type="EC" id="1.1.1.22"/>
    </reaction>
</comment>
<dbReference type="GO" id="GO:0003677">
    <property type="term" value="F:DNA binding"/>
    <property type="evidence" value="ECO:0007669"/>
    <property type="project" value="InterPro"/>
</dbReference>
<dbReference type="PIRSF" id="PIRSF500134">
    <property type="entry name" value="UDPglc_DH_bac"/>
    <property type="match status" value="1"/>
</dbReference>
<feature type="binding site" evidence="11">
    <location>
        <position position="117"/>
    </location>
    <ligand>
        <name>NAD(+)</name>
        <dbReference type="ChEBI" id="CHEBI:57540"/>
    </ligand>
</feature>
<protein>
    <recommendedName>
        <fullName evidence="4 8">UDP-glucose 6-dehydrogenase</fullName>
        <ecNumber evidence="3 8">1.1.1.22</ecNumber>
    </recommendedName>
</protein>
<dbReference type="EC" id="1.1.1.22" evidence="3 8"/>
<dbReference type="Pfam" id="PF01381">
    <property type="entry name" value="HTH_3"/>
    <property type="match status" value="1"/>
</dbReference>
<dbReference type="eggNOG" id="COG1004">
    <property type="taxonomic scope" value="Bacteria"/>
</dbReference>
<dbReference type="Gene3D" id="1.10.260.40">
    <property type="entry name" value="lambda repressor-like DNA-binding domains"/>
    <property type="match status" value="1"/>
</dbReference>
<dbReference type="Gene3D" id="3.40.50.720">
    <property type="entry name" value="NAD(P)-binding Rossmann-like Domain"/>
    <property type="match status" value="2"/>
</dbReference>
<feature type="binding site" evidence="11">
    <location>
        <position position="201"/>
    </location>
    <ligand>
        <name>NAD(+)</name>
        <dbReference type="ChEBI" id="CHEBI:57540"/>
    </ligand>
</feature>
<dbReference type="NCBIfam" id="TIGR03026">
    <property type="entry name" value="NDP-sugDHase"/>
    <property type="match status" value="1"/>
</dbReference>
<evidence type="ECO:0000256" key="4">
    <source>
        <dbReference type="ARBA" id="ARBA00015132"/>
    </source>
</evidence>
<dbReference type="Pfam" id="PF03721">
    <property type="entry name" value="UDPG_MGDP_dh_N"/>
    <property type="match status" value="1"/>
</dbReference>
<dbReference type="InterPro" id="IPR013328">
    <property type="entry name" value="6PGD_dom2"/>
</dbReference>
<dbReference type="InterPro" id="IPR017476">
    <property type="entry name" value="UDP-Glc/GDP-Man"/>
</dbReference>
<dbReference type="InterPro" id="IPR010982">
    <property type="entry name" value="Lambda_DNA-bd_dom_sf"/>
</dbReference>
<feature type="binding site" evidence="10">
    <location>
        <position position="407"/>
    </location>
    <ligand>
        <name>substrate</name>
    </ligand>
</feature>
<evidence type="ECO:0000256" key="7">
    <source>
        <dbReference type="ARBA" id="ARBA00047473"/>
    </source>
</evidence>
<evidence type="ECO:0000256" key="3">
    <source>
        <dbReference type="ARBA" id="ARBA00012954"/>
    </source>
</evidence>
<dbReference type="GO" id="GO:0006065">
    <property type="term" value="P:UDP-glucuronate biosynthetic process"/>
    <property type="evidence" value="ECO:0007669"/>
    <property type="project" value="UniProtKB-UniPathway"/>
</dbReference>
<organism evidence="13 14">
    <name type="scientific">Anaerobutyricum hallii DSM 3353</name>
    <dbReference type="NCBI Taxonomy" id="411469"/>
    <lineage>
        <taxon>Bacteria</taxon>
        <taxon>Bacillati</taxon>
        <taxon>Bacillota</taxon>
        <taxon>Clostridia</taxon>
        <taxon>Lachnospirales</taxon>
        <taxon>Lachnospiraceae</taxon>
        <taxon>Anaerobutyricum</taxon>
    </lineage>
</organism>
<dbReference type="GO" id="GO:0000271">
    <property type="term" value="P:polysaccharide biosynthetic process"/>
    <property type="evidence" value="ECO:0007669"/>
    <property type="project" value="InterPro"/>
</dbReference>
<feature type="binding site" evidence="11">
    <location>
        <position position="166"/>
    </location>
    <ligand>
        <name>NAD(+)</name>
        <dbReference type="ChEBI" id="CHEBI:57540"/>
    </ligand>
</feature>
<reference evidence="13 14" key="2">
    <citation type="submission" date="2009-02" db="EMBL/GenBank/DDBJ databases">
        <title>Draft genome sequence of Eubacterium hallii (DSM 3353).</title>
        <authorList>
            <person name="Sudarsanam P."/>
            <person name="Ley R."/>
            <person name="Guruge J."/>
            <person name="Turnbaugh P.J."/>
            <person name="Mahowald M."/>
            <person name="Liep D."/>
            <person name="Gordon J."/>
        </authorList>
    </citation>
    <scope>NUCLEOTIDE SEQUENCE [LARGE SCALE GENOMIC DNA]</scope>
    <source>
        <strain evidence="13 14">DSM 3353</strain>
    </source>
</reference>
<dbReference type="SUPFAM" id="SSF52413">
    <property type="entry name" value="UDP-glucose/GDP-mannose dehydrogenase C-terminal domain"/>
    <property type="match status" value="1"/>
</dbReference>
<evidence type="ECO:0000259" key="12">
    <source>
        <dbReference type="PROSITE" id="PS50943"/>
    </source>
</evidence>
<feature type="binding site" evidence="11">
    <location>
        <position position="342"/>
    </location>
    <ligand>
        <name>NAD(+)</name>
        <dbReference type="ChEBI" id="CHEBI:57540"/>
    </ligand>
</feature>
<feature type="binding site" evidence="10">
    <location>
        <position position="490"/>
    </location>
    <ligand>
        <name>substrate</name>
    </ligand>
</feature>
<evidence type="ECO:0000313" key="14">
    <source>
        <dbReference type="Proteomes" id="UP000003174"/>
    </source>
</evidence>
<dbReference type="InterPro" id="IPR014026">
    <property type="entry name" value="UDP-Glc/GDP-Man_DH_dimer"/>
</dbReference>
<feature type="binding site" evidence="11">
    <location>
        <position position="112"/>
    </location>
    <ligand>
        <name>NAD(+)</name>
        <dbReference type="ChEBI" id="CHEBI:57540"/>
    </ligand>
</feature>
<dbReference type="SUPFAM" id="SSF47413">
    <property type="entry name" value="lambda repressor-like DNA-binding domains"/>
    <property type="match status" value="1"/>
</dbReference>
<keyword evidence="6 8" id="KW-0520">NAD</keyword>
<accession>C0EYK4</accession>
<dbReference type="SUPFAM" id="SSF48179">
    <property type="entry name" value="6-phosphogluconate dehydrogenase C-terminal domain-like"/>
    <property type="match status" value="1"/>
</dbReference>
<gene>
    <name evidence="13" type="ORF">EUBHAL_02508</name>
</gene>
<feature type="binding site" evidence="10">
    <location>
        <begin position="225"/>
        <end position="228"/>
    </location>
    <ligand>
        <name>substrate</name>
    </ligand>
</feature>
<dbReference type="PANTHER" id="PTHR43750:SF2">
    <property type="entry name" value="UDP-GLUCOSE 6-DEHYDROGENASE"/>
    <property type="match status" value="1"/>
</dbReference>
<proteinExistence type="inferred from homology"/>
<evidence type="ECO:0000256" key="10">
    <source>
        <dbReference type="PIRSR" id="PIRSR500134-2"/>
    </source>
</evidence>
<dbReference type="InterPro" id="IPR036220">
    <property type="entry name" value="UDP-Glc/GDP-Man_DH_C_sf"/>
</dbReference>